<dbReference type="InterPro" id="IPR036412">
    <property type="entry name" value="HAD-like_sf"/>
</dbReference>
<organism evidence="1 2">
    <name type="scientific">Niallia oryzisoli</name>
    <dbReference type="NCBI Taxonomy" id="1737571"/>
    <lineage>
        <taxon>Bacteria</taxon>
        <taxon>Bacillati</taxon>
        <taxon>Bacillota</taxon>
        <taxon>Bacilli</taxon>
        <taxon>Bacillales</taxon>
        <taxon>Bacillaceae</taxon>
        <taxon>Niallia</taxon>
    </lineage>
</organism>
<dbReference type="SFLD" id="SFLDS00003">
    <property type="entry name" value="Haloacid_Dehalogenase"/>
    <property type="match status" value="1"/>
</dbReference>
<dbReference type="Pfam" id="PF13419">
    <property type="entry name" value="HAD_2"/>
    <property type="match status" value="1"/>
</dbReference>
<dbReference type="Proteomes" id="UP001357223">
    <property type="component" value="Chromosome"/>
</dbReference>
<dbReference type="SUPFAM" id="SSF56784">
    <property type="entry name" value="HAD-like"/>
    <property type="match status" value="1"/>
</dbReference>
<keyword evidence="2" id="KW-1185">Reference proteome</keyword>
<dbReference type="NCBIfam" id="TIGR01509">
    <property type="entry name" value="HAD-SF-IA-v3"/>
    <property type="match status" value="1"/>
</dbReference>
<dbReference type="InterPro" id="IPR006439">
    <property type="entry name" value="HAD-SF_hydro_IA"/>
</dbReference>
<dbReference type="Gene3D" id="3.40.50.1000">
    <property type="entry name" value="HAD superfamily/HAD-like"/>
    <property type="match status" value="1"/>
</dbReference>
<evidence type="ECO:0000313" key="1">
    <source>
        <dbReference type="EMBL" id="WVX82268.1"/>
    </source>
</evidence>
<dbReference type="InterPro" id="IPR041492">
    <property type="entry name" value="HAD_2"/>
</dbReference>
<name>A0ABZ2CGY2_9BACI</name>
<dbReference type="PANTHER" id="PTHR18901:SF38">
    <property type="entry name" value="PSEUDOURIDINE-5'-PHOSPHATASE"/>
    <property type="match status" value="1"/>
</dbReference>
<dbReference type="RefSeq" id="WP_338451172.1">
    <property type="nucleotide sequence ID" value="NZ_CP137640.1"/>
</dbReference>
<protein>
    <submittedName>
        <fullName evidence="1">HAD family phosphatase</fullName>
    </submittedName>
</protein>
<proteinExistence type="predicted"/>
<dbReference type="Gene3D" id="1.10.150.240">
    <property type="entry name" value="Putative phosphatase, domain 2"/>
    <property type="match status" value="1"/>
</dbReference>
<dbReference type="EMBL" id="CP137640">
    <property type="protein sequence ID" value="WVX82268.1"/>
    <property type="molecule type" value="Genomic_DNA"/>
</dbReference>
<sequence>MRFPSLVIFDMDGLMFDTEKLASEAWLLSAEHYGFQMDRTIIEQFVGMTNEDILNRMSEIYGKEAPVHEWRSYMRHSKSVLLEEHMYLPSFKKKGLESLLAFLKSKQVNTAVASSSEMAVINKYLTVTNTSDYIDFRVSGDEVVNGKPNPEVFLKACEKADVLPANALVLEDSPAGLRAAKSAGIPSFFIPDTVRETVELRGLVTDVMTDLEEVEKYLRSLSH</sequence>
<dbReference type="InterPro" id="IPR023198">
    <property type="entry name" value="PGP-like_dom2"/>
</dbReference>
<reference evidence="1 2" key="1">
    <citation type="submission" date="2023-10" db="EMBL/GenBank/DDBJ databases">
        <title>Niallia locisalis sp.nov. isolated from a salt pond sample.</title>
        <authorList>
            <person name="Li X.-J."/>
            <person name="Dong L."/>
        </authorList>
    </citation>
    <scope>NUCLEOTIDE SEQUENCE [LARGE SCALE GENOMIC DNA]</scope>
    <source>
        <strain evidence="1 2">DSM 29761</strain>
    </source>
</reference>
<accession>A0ABZ2CGY2</accession>
<dbReference type="InterPro" id="IPR023214">
    <property type="entry name" value="HAD_sf"/>
</dbReference>
<dbReference type="SFLD" id="SFLDG01129">
    <property type="entry name" value="C1.5:_HAD__Beta-PGM__Phosphata"/>
    <property type="match status" value="1"/>
</dbReference>
<gene>
    <name evidence="1" type="ORF">R4Z09_04505</name>
</gene>
<dbReference type="PANTHER" id="PTHR18901">
    <property type="entry name" value="2-DEOXYGLUCOSE-6-PHOSPHATE PHOSPHATASE 2"/>
    <property type="match status" value="1"/>
</dbReference>
<evidence type="ECO:0000313" key="2">
    <source>
        <dbReference type="Proteomes" id="UP001357223"/>
    </source>
</evidence>